<evidence type="ECO:0000256" key="1">
    <source>
        <dbReference type="SAM" id="MobiDB-lite"/>
    </source>
</evidence>
<feature type="compositionally biased region" description="Polar residues" evidence="1">
    <location>
        <begin position="75"/>
        <end position="85"/>
    </location>
</feature>
<protein>
    <submittedName>
        <fullName evidence="2">Uncharacterized protein</fullName>
    </submittedName>
</protein>
<feature type="region of interest" description="Disordered" evidence="1">
    <location>
        <begin position="63"/>
        <end position="85"/>
    </location>
</feature>
<evidence type="ECO:0000313" key="2">
    <source>
        <dbReference type="EMBL" id="GBP58000.1"/>
    </source>
</evidence>
<gene>
    <name evidence="2" type="ORF">EVAR_32931_1</name>
</gene>
<sequence length="85" mass="9940">MTGVIHQSHRNSHSLDKVHQKKLLLHVCINGRVLYVVLYEHALTDTRMYAHLPELQTCPPEARTHVHARKHPRTHTQTSFGRYIK</sequence>
<dbReference type="EMBL" id="BGZK01000725">
    <property type="protein sequence ID" value="GBP58000.1"/>
    <property type="molecule type" value="Genomic_DNA"/>
</dbReference>
<dbReference type="Proteomes" id="UP000299102">
    <property type="component" value="Unassembled WGS sequence"/>
</dbReference>
<reference evidence="2 3" key="1">
    <citation type="journal article" date="2019" name="Commun. Biol.">
        <title>The bagworm genome reveals a unique fibroin gene that provides high tensile strength.</title>
        <authorList>
            <person name="Kono N."/>
            <person name="Nakamura H."/>
            <person name="Ohtoshi R."/>
            <person name="Tomita M."/>
            <person name="Numata K."/>
            <person name="Arakawa K."/>
        </authorList>
    </citation>
    <scope>NUCLEOTIDE SEQUENCE [LARGE SCALE GENOMIC DNA]</scope>
</reference>
<accession>A0A4C1X4E4</accession>
<feature type="compositionally biased region" description="Basic residues" evidence="1">
    <location>
        <begin position="65"/>
        <end position="74"/>
    </location>
</feature>
<dbReference type="AlphaFoldDB" id="A0A4C1X4E4"/>
<proteinExistence type="predicted"/>
<comment type="caution">
    <text evidence="2">The sequence shown here is derived from an EMBL/GenBank/DDBJ whole genome shotgun (WGS) entry which is preliminary data.</text>
</comment>
<evidence type="ECO:0000313" key="3">
    <source>
        <dbReference type="Proteomes" id="UP000299102"/>
    </source>
</evidence>
<name>A0A4C1X4E4_EUMVA</name>
<organism evidence="2 3">
    <name type="scientific">Eumeta variegata</name>
    <name type="common">Bagworm moth</name>
    <name type="synonym">Eumeta japonica</name>
    <dbReference type="NCBI Taxonomy" id="151549"/>
    <lineage>
        <taxon>Eukaryota</taxon>
        <taxon>Metazoa</taxon>
        <taxon>Ecdysozoa</taxon>
        <taxon>Arthropoda</taxon>
        <taxon>Hexapoda</taxon>
        <taxon>Insecta</taxon>
        <taxon>Pterygota</taxon>
        <taxon>Neoptera</taxon>
        <taxon>Endopterygota</taxon>
        <taxon>Lepidoptera</taxon>
        <taxon>Glossata</taxon>
        <taxon>Ditrysia</taxon>
        <taxon>Tineoidea</taxon>
        <taxon>Psychidae</taxon>
        <taxon>Oiketicinae</taxon>
        <taxon>Eumeta</taxon>
    </lineage>
</organism>
<keyword evidence="3" id="KW-1185">Reference proteome</keyword>